<protein>
    <submittedName>
        <fullName evidence="2">Uncharacterized protein</fullName>
    </submittedName>
</protein>
<dbReference type="EMBL" id="JABFUD020000002">
    <property type="protein sequence ID" value="KAI5082745.1"/>
    <property type="molecule type" value="Genomic_DNA"/>
</dbReference>
<accession>A0A9D4VB15</accession>
<dbReference type="OrthoDB" id="1572689at2759"/>
<keyword evidence="1" id="KW-0732">Signal</keyword>
<dbReference type="PANTHER" id="PTHR33184">
    <property type="entry name" value="PROTEIN TAPETUM DETERMINANT 1-LIKE-RELATED"/>
    <property type="match status" value="1"/>
</dbReference>
<sequence length="186" mass="19312">MHVKAGVLRCFFVACITVLASFVPSALLQRSATVLSPASHGLLYMGSQEKEATPHAPASRSIRSRKLLAFDEYAEAQHSPTAAPAPVAGGHASNGTRNQFQVQCMGPGVGECSTCSIEDIAIVQGKMGPLPDGTPSFAVQILNLCLEGCPIADIHVLCALRPALFKGVGFDDCLVKGGHALAAGET</sequence>
<name>A0A9D4VB15_ADICA</name>
<comment type="caution">
    <text evidence="2">The sequence shown here is derived from an EMBL/GenBank/DDBJ whole genome shotgun (WGS) entry which is preliminary data.</text>
</comment>
<evidence type="ECO:0000313" key="2">
    <source>
        <dbReference type="EMBL" id="KAI5082745.1"/>
    </source>
</evidence>
<organism evidence="2 3">
    <name type="scientific">Adiantum capillus-veneris</name>
    <name type="common">Maidenhair fern</name>
    <dbReference type="NCBI Taxonomy" id="13818"/>
    <lineage>
        <taxon>Eukaryota</taxon>
        <taxon>Viridiplantae</taxon>
        <taxon>Streptophyta</taxon>
        <taxon>Embryophyta</taxon>
        <taxon>Tracheophyta</taxon>
        <taxon>Polypodiopsida</taxon>
        <taxon>Polypodiidae</taxon>
        <taxon>Polypodiales</taxon>
        <taxon>Pteridineae</taxon>
        <taxon>Pteridaceae</taxon>
        <taxon>Vittarioideae</taxon>
        <taxon>Adiantum</taxon>
    </lineage>
</organism>
<gene>
    <name evidence="2" type="ORF">GOP47_0002488</name>
</gene>
<evidence type="ECO:0000313" key="3">
    <source>
        <dbReference type="Proteomes" id="UP000886520"/>
    </source>
</evidence>
<keyword evidence="3" id="KW-1185">Reference proteome</keyword>
<dbReference type="PANTHER" id="PTHR33184:SF61">
    <property type="entry name" value="TPD1 PROTEIN HOMOLOG 1"/>
    <property type="match status" value="1"/>
</dbReference>
<evidence type="ECO:0000256" key="1">
    <source>
        <dbReference type="ARBA" id="ARBA00022729"/>
    </source>
</evidence>
<dbReference type="InterPro" id="IPR040361">
    <property type="entry name" value="TPD1"/>
</dbReference>
<dbReference type="GO" id="GO:0001709">
    <property type="term" value="P:cell fate determination"/>
    <property type="evidence" value="ECO:0007669"/>
    <property type="project" value="TreeGrafter"/>
</dbReference>
<reference evidence="2" key="1">
    <citation type="submission" date="2021-01" db="EMBL/GenBank/DDBJ databases">
        <title>Adiantum capillus-veneris genome.</title>
        <authorList>
            <person name="Fang Y."/>
            <person name="Liao Q."/>
        </authorList>
    </citation>
    <scope>NUCLEOTIDE SEQUENCE</scope>
    <source>
        <strain evidence="2">H3</strain>
        <tissue evidence="2">Leaf</tissue>
    </source>
</reference>
<dbReference type="Pfam" id="PF24068">
    <property type="entry name" value="TPD1_C"/>
    <property type="match status" value="1"/>
</dbReference>
<dbReference type="AlphaFoldDB" id="A0A9D4VB15"/>
<dbReference type="Proteomes" id="UP000886520">
    <property type="component" value="Chromosome 3"/>
</dbReference>
<proteinExistence type="predicted"/>